<proteinExistence type="predicted"/>
<dbReference type="InterPro" id="IPR011042">
    <property type="entry name" value="6-blade_b-propeller_TolB-like"/>
</dbReference>
<dbReference type="Gene3D" id="2.120.10.30">
    <property type="entry name" value="TolB, C-terminal domain"/>
    <property type="match status" value="1"/>
</dbReference>
<comment type="caution">
    <text evidence="1">The sequence shown here is derived from an EMBL/GenBank/DDBJ whole genome shotgun (WGS) entry which is preliminary data.</text>
</comment>
<evidence type="ECO:0000313" key="2">
    <source>
        <dbReference type="Proteomes" id="UP000789342"/>
    </source>
</evidence>
<dbReference type="EMBL" id="CAJVPV010002728">
    <property type="protein sequence ID" value="CAG8534196.1"/>
    <property type="molecule type" value="Genomic_DNA"/>
</dbReference>
<reference evidence="1" key="1">
    <citation type="submission" date="2021-06" db="EMBL/GenBank/DDBJ databases">
        <authorList>
            <person name="Kallberg Y."/>
            <person name="Tangrot J."/>
            <person name="Rosling A."/>
        </authorList>
    </citation>
    <scope>NUCLEOTIDE SEQUENCE</scope>
    <source>
        <strain evidence="1">CL551</strain>
    </source>
</reference>
<dbReference type="OrthoDB" id="416344at2759"/>
<organism evidence="1 2">
    <name type="scientific">Acaulospora morrowiae</name>
    <dbReference type="NCBI Taxonomy" id="94023"/>
    <lineage>
        <taxon>Eukaryota</taxon>
        <taxon>Fungi</taxon>
        <taxon>Fungi incertae sedis</taxon>
        <taxon>Mucoromycota</taxon>
        <taxon>Glomeromycotina</taxon>
        <taxon>Glomeromycetes</taxon>
        <taxon>Diversisporales</taxon>
        <taxon>Acaulosporaceae</taxon>
        <taxon>Acaulospora</taxon>
    </lineage>
</organism>
<sequence>MSADHKDYQPSTPLIPRRLLFGNPNLIQPKVSLDGKYIAFISPRNEILNIYVAEVPDENLGVEYGKELIKTAKPITEDKKRGIRDFHWSFGNQIIFAKDKDGDEDFKLHSVDVKTLEEKILTPFDQTLSYPVKFSARFPDEVIVAINKPDPAAHSLYRVHLRTGELRLIEENKLHFSEYFVNDDLEVVFAAKQTDEAGSSIYKKVGNGVEEQDWKLLITFGIDDVGASSIISIAHDAFYLKDSRGKEFNAIYKIKLDDDELNQVLVAEPPSTSKAEIGDVLLDPITHEPIALQVNYLRKEWFSISPDIFKDLEFLMSYDSSQDGAMGKGNSGYRKSDIIINSQSLDNQAWTVVFTSDIDPTKYYYFDRKNKKLRYLFSDREDLKDYNLSPMWPVVIKARDGLELVSYLTIPVDKLSNKDDYRPTQPLPLVLN</sequence>
<feature type="non-terminal residue" evidence="1">
    <location>
        <position position="432"/>
    </location>
</feature>
<dbReference type="AlphaFoldDB" id="A0A9N9AKW5"/>
<dbReference type="SUPFAM" id="SSF82171">
    <property type="entry name" value="DPP6 N-terminal domain-like"/>
    <property type="match status" value="1"/>
</dbReference>
<keyword evidence="2" id="KW-1185">Reference proteome</keyword>
<gene>
    <name evidence="1" type="ORF">AMORRO_LOCUS4816</name>
</gene>
<evidence type="ECO:0000313" key="1">
    <source>
        <dbReference type="EMBL" id="CAG8534196.1"/>
    </source>
</evidence>
<protein>
    <submittedName>
        <fullName evidence="1">10684_t:CDS:1</fullName>
    </submittedName>
</protein>
<name>A0A9N9AKW5_9GLOM</name>
<dbReference type="Proteomes" id="UP000789342">
    <property type="component" value="Unassembled WGS sequence"/>
</dbReference>
<accession>A0A9N9AKW5</accession>